<keyword evidence="4" id="KW-1185">Reference proteome</keyword>
<dbReference type="RefSeq" id="WP_251741778.1">
    <property type="nucleotide sequence ID" value="NZ_JBHUOJ010000009.1"/>
</dbReference>
<gene>
    <name evidence="3" type="ORF">ACFSYS_04940</name>
</gene>
<feature type="domain" description="Glycosyl hydrolase family 95 N-terminal" evidence="2">
    <location>
        <begin position="28"/>
        <end position="153"/>
    </location>
</feature>
<dbReference type="EMBL" id="JBHUOJ010000009">
    <property type="protein sequence ID" value="MFD2832624.1"/>
    <property type="molecule type" value="Genomic_DNA"/>
</dbReference>
<keyword evidence="1" id="KW-0732">Signal</keyword>
<evidence type="ECO:0000313" key="4">
    <source>
        <dbReference type="Proteomes" id="UP001597438"/>
    </source>
</evidence>
<proteinExistence type="predicted"/>
<protein>
    <submittedName>
        <fullName evidence="3">Glycoside hydrolase N-terminal domain-containing protein</fullName>
    </submittedName>
</protein>
<dbReference type="PANTHER" id="PTHR31084">
    <property type="entry name" value="ALPHA-L-FUCOSIDASE 2"/>
    <property type="match status" value="1"/>
</dbReference>
<dbReference type="PANTHER" id="PTHR31084:SF0">
    <property type="entry name" value="ALPHA-L-FUCOSIDASE 2"/>
    <property type="match status" value="1"/>
</dbReference>
<dbReference type="GO" id="GO:0016787">
    <property type="term" value="F:hydrolase activity"/>
    <property type="evidence" value="ECO:0007669"/>
    <property type="project" value="UniProtKB-KW"/>
</dbReference>
<accession>A0ABW5X2L2</accession>
<keyword evidence="3" id="KW-0378">Hydrolase</keyword>
<evidence type="ECO:0000313" key="3">
    <source>
        <dbReference type="EMBL" id="MFD2832624.1"/>
    </source>
</evidence>
<sequence length="156" mass="17745">MKKIRNLTILLLLVSINSTAQDKNDLVLWYDAPAPNWNEALPIGNGRLGAMVFGNPAEENIQLNEETLWSGGPHRNDNPNTREILPEIRQLLFEGNYKEAHNLANTKIISQTSHGMPYETAGNLYLKFDGHENYENYYRELDINRAIQKTSYTGAI</sequence>
<dbReference type="Gene3D" id="2.70.98.50">
    <property type="entry name" value="putative glycoside hydrolase family protein from bacillus halodurans"/>
    <property type="match status" value="1"/>
</dbReference>
<evidence type="ECO:0000259" key="2">
    <source>
        <dbReference type="Pfam" id="PF14498"/>
    </source>
</evidence>
<name>A0ABW5X2L2_9FLAO</name>
<feature type="chain" id="PRO_5047423670" evidence="1">
    <location>
        <begin position="21"/>
        <end position="156"/>
    </location>
</feature>
<dbReference type="Pfam" id="PF14498">
    <property type="entry name" value="Glyco_hyd_65N_2"/>
    <property type="match status" value="1"/>
</dbReference>
<organism evidence="3 4">
    <name type="scientific">Christiangramia antarctica</name>
    <dbReference type="NCBI Taxonomy" id="2058158"/>
    <lineage>
        <taxon>Bacteria</taxon>
        <taxon>Pseudomonadati</taxon>
        <taxon>Bacteroidota</taxon>
        <taxon>Flavobacteriia</taxon>
        <taxon>Flavobacteriales</taxon>
        <taxon>Flavobacteriaceae</taxon>
        <taxon>Christiangramia</taxon>
    </lineage>
</organism>
<comment type="caution">
    <text evidence="3">The sequence shown here is derived from an EMBL/GenBank/DDBJ whole genome shotgun (WGS) entry which is preliminary data.</text>
</comment>
<dbReference type="Proteomes" id="UP001597438">
    <property type="component" value="Unassembled WGS sequence"/>
</dbReference>
<dbReference type="InterPro" id="IPR027414">
    <property type="entry name" value="GH95_N_dom"/>
</dbReference>
<evidence type="ECO:0000256" key="1">
    <source>
        <dbReference type="SAM" id="SignalP"/>
    </source>
</evidence>
<reference evidence="4" key="1">
    <citation type="journal article" date="2019" name="Int. J. Syst. Evol. Microbiol.">
        <title>The Global Catalogue of Microorganisms (GCM) 10K type strain sequencing project: providing services to taxonomists for standard genome sequencing and annotation.</title>
        <authorList>
            <consortium name="The Broad Institute Genomics Platform"/>
            <consortium name="The Broad Institute Genome Sequencing Center for Infectious Disease"/>
            <person name="Wu L."/>
            <person name="Ma J."/>
        </authorList>
    </citation>
    <scope>NUCLEOTIDE SEQUENCE [LARGE SCALE GENOMIC DNA]</scope>
    <source>
        <strain evidence="4">KCTC 52925</strain>
    </source>
</reference>
<feature type="signal peptide" evidence="1">
    <location>
        <begin position="1"/>
        <end position="20"/>
    </location>
</feature>